<dbReference type="InterPro" id="IPR029068">
    <property type="entry name" value="Glyas_Bleomycin-R_OHBP_Dase"/>
</dbReference>
<dbReference type="SUPFAM" id="SSF54593">
    <property type="entry name" value="Glyoxalase/Bleomycin resistance protein/Dihydroxybiphenyl dioxygenase"/>
    <property type="match status" value="1"/>
</dbReference>
<dbReference type="eggNOG" id="COG0346">
    <property type="taxonomic scope" value="Bacteria"/>
</dbReference>
<dbReference type="PROSITE" id="PS51819">
    <property type="entry name" value="VOC"/>
    <property type="match status" value="1"/>
</dbReference>
<evidence type="ECO:0000259" key="1">
    <source>
        <dbReference type="PROSITE" id="PS51819"/>
    </source>
</evidence>
<dbReference type="AlphaFoldDB" id="H5Y330"/>
<dbReference type="EMBL" id="CM001441">
    <property type="protein sequence ID" value="EHQ88725.1"/>
    <property type="molecule type" value="Genomic_DNA"/>
</dbReference>
<evidence type="ECO:0000313" key="2">
    <source>
        <dbReference type="EMBL" id="EHQ88725.1"/>
    </source>
</evidence>
<dbReference type="Proteomes" id="UP000005104">
    <property type="component" value="Chromosome"/>
</dbReference>
<dbReference type="InterPro" id="IPR004360">
    <property type="entry name" value="Glyas_Fos-R_dOase_dom"/>
</dbReference>
<dbReference type="InterPro" id="IPR037523">
    <property type="entry name" value="VOC_core"/>
</dbReference>
<proteinExistence type="predicted"/>
<protein>
    <submittedName>
        <fullName evidence="2">Lactoylglutathione lyase family protein</fullName>
    </submittedName>
</protein>
<dbReference type="Pfam" id="PF00903">
    <property type="entry name" value="Glyoxalase"/>
    <property type="match status" value="1"/>
</dbReference>
<dbReference type="HOGENOM" id="CLU_046006_10_6_9"/>
<keyword evidence="3" id="KW-1185">Reference proteome</keyword>
<dbReference type="RefSeq" id="WP_007781462.1">
    <property type="nucleotide sequence ID" value="NZ_CM001441.1"/>
</dbReference>
<dbReference type="Gene3D" id="3.10.180.10">
    <property type="entry name" value="2,3-Dihydroxybiphenyl 1,2-Dioxygenase, domain 1"/>
    <property type="match status" value="1"/>
</dbReference>
<evidence type="ECO:0000313" key="3">
    <source>
        <dbReference type="Proteomes" id="UP000005104"/>
    </source>
</evidence>
<organism evidence="2 3">
    <name type="scientific">Desulfosporosinus youngiae DSM 17734</name>
    <dbReference type="NCBI Taxonomy" id="768710"/>
    <lineage>
        <taxon>Bacteria</taxon>
        <taxon>Bacillati</taxon>
        <taxon>Bacillota</taxon>
        <taxon>Clostridia</taxon>
        <taxon>Eubacteriales</taxon>
        <taxon>Desulfitobacteriaceae</taxon>
        <taxon>Desulfosporosinus</taxon>
    </lineage>
</organism>
<keyword evidence="2" id="KW-0456">Lyase</keyword>
<dbReference type="STRING" id="768710.DesyoDRAFT_1592"/>
<gene>
    <name evidence="2" type="ORF">DesyoDRAFT_1592</name>
</gene>
<feature type="domain" description="VOC" evidence="1">
    <location>
        <begin position="4"/>
        <end position="116"/>
    </location>
</feature>
<dbReference type="GO" id="GO:0016829">
    <property type="term" value="F:lyase activity"/>
    <property type="evidence" value="ECO:0007669"/>
    <property type="project" value="UniProtKB-KW"/>
</dbReference>
<dbReference type="OrthoDB" id="9796521at2"/>
<reference evidence="2 3" key="1">
    <citation type="submission" date="2011-11" db="EMBL/GenBank/DDBJ databases">
        <title>The Noncontiguous Finished genome of Desulfosporosinus youngiae DSM 17734.</title>
        <authorList>
            <consortium name="US DOE Joint Genome Institute (JGI-PGF)"/>
            <person name="Lucas S."/>
            <person name="Han J."/>
            <person name="Lapidus A."/>
            <person name="Cheng J.-F."/>
            <person name="Goodwin L."/>
            <person name="Pitluck S."/>
            <person name="Peters L."/>
            <person name="Ovchinnikova G."/>
            <person name="Lu M."/>
            <person name="Land M.L."/>
            <person name="Hauser L."/>
            <person name="Pester M."/>
            <person name="Spring S."/>
            <person name="Ollivier B."/>
            <person name="Rattei T."/>
            <person name="Klenk H.-P."/>
            <person name="Wagner M."/>
            <person name="Loy A."/>
            <person name="Woyke T.J."/>
        </authorList>
    </citation>
    <scope>NUCLEOTIDE SEQUENCE [LARGE SCALE GENOMIC DNA]</scope>
    <source>
        <strain evidence="2 3">DSM 17734</strain>
    </source>
</reference>
<name>H5Y330_9FIRM</name>
<sequence>MFKSGVGFHYNVNNYERTLEFYAEKLGFKVLFIDEYKGQAMVTTNTEDYYIGFAETHSIVPSSTCITFEVEDIEQVVHTLRQKDVEFQGDIVEIPGLVKLATFSDPDGYKLMLSQRIGG</sequence>
<accession>H5Y330</accession>